<gene>
    <name evidence="1" type="ORF">KBB96_12115</name>
</gene>
<evidence type="ECO:0000313" key="2">
    <source>
        <dbReference type="Proteomes" id="UP000676169"/>
    </source>
</evidence>
<protein>
    <submittedName>
        <fullName evidence="1">Uncharacterized protein</fullName>
    </submittedName>
</protein>
<keyword evidence="2" id="KW-1185">Reference proteome</keyword>
<name>A0A975G5C7_9BACT</name>
<dbReference type="Proteomes" id="UP000676169">
    <property type="component" value="Chromosome"/>
</dbReference>
<sequence length="176" mass="19344">MQAYYSTHPDKPTPWSKLEVEHCEVVDSTGFLLSVFRVHTAAFPKGYPVAVAETAIGWRVDWDSFIEYQDNLFQQFIAATGEGKGTFHLIVRQSPEPAKTAGRIDYEIIPFTAPTGAAQKAGVAKDSTAAAQLAQVTQDGSVATLVLELARHMNPDGTKRLDILSVPATNWRPREE</sequence>
<dbReference type="KEGG" id="lamb:KBB96_12115"/>
<accession>A0A975G5C7</accession>
<dbReference type="EMBL" id="CP073100">
    <property type="protein sequence ID" value="QUE49617.1"/>
    <property type="molecule type" value="Genomic_DNA"/>
</dbReference>
<proteinExistence type="predicted"/>
<evidence type="ECO:0000313" key="1">
    <source>
        <dbReference type="EMBL" id="QUE49617.1"/>
    </source>
</evidence>
<organism evidence="1 2">
    <name type="scientific">Luteolibacter ambystomatis</name>
    <dbReference type="NCBI Taxonomy" id="2824561"/>
    <lineage>
        <taxon>Bacteria</taxon>
        <taxon>Pseudomonadati</taxon>
        <taxon>Verrucomicrobiota</taxon>
        <taxon>Verrucomicrobiia</taxon>
        <taxon>Verrucomicrobiales</taxon>
        <taxon>Verrucomicrobiaceae</taxon>
        <taxon>Luteolibacter</taxon>
    </lineage>
</organism>
<dbReference type="RefSeq" id="WP_211629706.1">
    <property type="nucleotide sequence ID" value="NZ_CP073100.1"/>
</dbReference>
<reference evidence="1" key="1">
    <citation type="submission" date="2021-04" db="EMBL/GenBank/DDBJ databases">
        <title>Luteolibacter sp. 32A isolated from the skin of an Anderson's salamander (Ambystoma andersonii).</title>
        <authorList>
            <person name="Spergser J."/>
            <person name="Busse H.-J."/>
        </authorList>
    </citation>
    <scope>NUCLEOTIDE SEQUENCE</scope>
    <source>
        <strain evidence="1">32A</strain>
    </source>
</reference>
<dbReference type="AlphaFoldDB" id="A0A975G5C7"/>